<sequence>MRLITDWFWRLDERAGGGARPDARRRFSAAHPVRLGLIAGAATGGLFGVATLIAGVTGWVSAFTLPVWLFCLSVAVFAGAGMTGIGFLERRRQRRYGWFTP</sequence>
<comment type="caution">
    <text evidence="2">The sequence shown here is derived from an EMBL/GenBank/DDBJ whole genome shotgun (WGS) entry which is preliminary data.</text>
</comment>
<evidence type="ECO:0000256" key="1">
    <source>
        <dbReference type="SAM" id="Phobius"/>
    </source>
</evidence>
<gene>
    <name evidence="2" type="ORF">GCM10022419_064780</name>
</gene>
<keyword evidence="1" id="KW-0472">Membrane</keyword>
<keyword evidence="1" id="KW-0812">Transmembrane</keyword>
<accession>A0ABP6Y3F5</accession>
<protein>
    <submittedName>
        <fullName evidence="2">Uncharacterized protein</fullName>
    </submittedName>
</protein>
<feature type="transmembrane region" description="Helical" evidence="1">
    <location>
        <begin position="67"/>
        <end position="88"/>
    </location>
</feature>
<dbReference type="EMBL" id="BAABDQ010000016">
    <property type="protein sequence ID" value="GAA3574735.1"/>
    <property type="molecule type" value="Genomic_DNA"/>
</dbReference>
<keyword evidence="3" id="KW-1185">Reference proteome</keyword>
<reference evidence="3" key="1">
    <citation type="journal article" date="2019" name="Int. J. Syst. Evol. Microbiol.">
        <title>The Global Catalogue of Microorganisms (GCM) 10K type strain sequencing project: providing services to taxonomists for standard genome sequencing and annotation.</title>
        <authorList>
            <consortium name="The Broad Institute Genomics Platform"/>
            <consortium name="The Broad Institute Genome Sequencing Center for Infectious Disease"/>
            <person name="Wu L."/>
            <person name="Ma J."/>
        </authorList>
    </citation>
    <scope>NUCLEOTIDE SEQUENCE [LARGE SCALE GENOMIC DNA]</scope>
    <source>
        <strain evidence="3">JCM 17326</strain>
    </source>
</reference>
<dbReference type="RefSeq" id="WP_345567692.1">
    <property type="nucleotide sequence ID" value="NZ_BAABDQ010000016.1"/>
</dbReference>
<name>A0ABP6Y3F5_9ACTN</name>
<evidence type="ECO:0000313" key="3">
    <source>
        <dbReference type="Proteomes" id="UP001500630"/>
    </source>
</evidence>
<evidence type="ECO:0000313" key="2">
    <source>
        <dbReference type="EMBL" id="GAA3574735.1"/>
    </source>
</evidence>
<dbReference type="Proteomes" id="UP001500630">
    <property type="component" value="Unassembled WGS sequence"/>
</dbReference>
<organism evidence="2 3">
    <name type="scientific">Nonomuraea rosea</name>
    <dbReference type="NCBI Taxonomy" id="638574"/>
    <lineage>
        <taxon>Bacteria</taxon>
        <taxon>Bacillati</taxon>
        <taxon>Actinomycetota</taxon>
        <taxon>Actinomycetes</taxon>
        <taxon>Streptosporangiales</taxon>
        <taxon>Streptosporangiaceae</taxon>
        <taxon>Nonomuraea</taxon>
    </lineage>
</organism>
<feature type="transmembrane region" description="Helical" evidence="1">
    <location>
        <begin position="35"/>
        <end position="61"/>
    </location>
</feature>
<proteinExistence type="predicted"/>
<keyword evidence="1" id="KW-1133">Transmembrane helix</keyword>